<dbReference type="KEGG" id="vg:23680997"/>
<dbReference type="EMBL" id="KJ000058">
    <property type="protein sequence ID" value="AHJ86834.1"/>
    <property type="molecule type" value="Genomic_DNA"/>
</dbReference>
<evidence type="ECO:0000259" key="1">
    <source>
        <dbReference type="Pfam" id="PF21560"/>
    </source>
</evidence>
<dbReference type="InterPro" id="IPR048391">
    <property type="entry name" value="Gp34_dom"/>
</dbReference>
<dbReference type="RefSeq" id="YP_009126187.1">
    <property type="nucleotide sequence ID" value="NC_026607.2"/>
</dbReference>
<dbReference type="Pfam" id="PF21560">
    <property type="entry name" value="Gp34_2nd"/>
    <property type="match status" value="1"/>
</dbReference>
<organism evidence="2 3">
    <name type="scientific">Salmonella phage STP4-a</name>
    <dbReference type="NCBI Taxonomy" id="1445860"/>
    <lineage>
        <taxon>Viruses</taxon>
        <taxon>Duplodnaviria</taxon>
        <taxon>Heunggongvirae</taxon>
        <taxon>Uroviricota</taxon>
        <taxon>Caudoviricetes</taxon>
        <taxon>Pantevenvirales</taxon>
        <taxon>Straboviridae</taxon>
        <taxon>Tevenvirinae</taxon>
        <taxon>Gelderlandvirus</taxon>
        <taxon>Gelderlandvirus stp4a</taxon>
    </lineage>
</organism>
<proteinExistence type="predicted"/>
<feature type="domain" description="Long-tail fiber proximal subunit" evidence="1">
    <location>
        <begin position="1113"/>
        <end position="1221"/>
    </location>
</feature>
<name>A0A0B4L944_9CAUD</name>
<accession>A0A0B4L944</accession>
<gene>
    <name evidence="2" type="ORF">STP4a_237</name>
</gene>
<dbReference type="GeneID" id="23680997"/>
<protein>
    <submittedName>
        <fullName evidence="2">Long tail fiber proximal subunit</fullName>
    </submittedName>
</protein>
<reference evidence="2" key="1">
    <citation type="submission" date="2015-06" db="EMBL/GenBank/DDBJ databases">
        <title>Genomic characterization of STP4-a, a novel T4 virulent phage infecting Salmonella.</title>
        <authorList>
            <person name="Li M."/>
            <person name="Wang J."/>
            <person name="Lin H."/>
            <person name="Han F."/>
        </authorList>
    </citation>
    <scope>NUCLEOTIDE SEQUENCE [LARGE SCALE GENOMIC DNA]</scope>
</reference>
<evidence type="ECO:0000313" key="2">
    <source>
        <dbReference type="EMBL" id="AHJ86834.1"/>
    </source>
</evidence>
<dbReference type="Proteomes" id="UP000032000">
    <property type="component" value="Segment"/>
</dbReference>
<sequence length="1273" mass="138708">MAELKRKFRAQEGLDAAGEKVINVAKADRTVMSDGVNVEYLIQENTLQQYDSTRGYPAHFAVIYDNRIWVSNREIAEPAGDFTELYWNSVRTDAKWKTVSSGTTNLKSGDFISADTAGRTDMKFILPSNPQDGDTIFIKDIGGQPGYASLTVDASIQSILWMGSQIRTAQMTHPYSQMVFVFSNRLWQLYISDNESRATYITPASIHEAQAGENLVRRFTSGAEVFITLPKHANNGDIISVVDLDSLNPLFHTTLKTYDQNTSIGQVGTHEMQFRTSGDGFVVFDSADNLWRVWDGDLRTRLRIVTEDTDVRPNSHIMVFGANNDEIKTVNLNLPESPAIGDTVKISLNYMRKGQTVNINATGTDTIASNIELLQFPKRSDYPPGATWVQSSTLTFNGDESYVPILDLSYIEDENSQYWVVADNTPTVERVDSTNDETRARLGVIALATQEQANKDKEDNPEKELAITPETLANRIATKIRRGIARLATQAELEVKTGGALLDDVIVTPKVLNDRTALEDRQGLAELATQSETNDGVDDSRIVTPKKLHNRKASEILTGILALVKTGISTLAGVDRDTKGSNVYDYADNEKAVTPASLFENKATYTSQGGSYLATETEVIQGTPHDPKVPTVVTPVELHKKTATETRIGFSEIATQNEVNTGTDDFRYVTPKKLNGRNATEDLTGISRVATDAEFAAGELDNVISTPKKIKNYFSSPDRKSVVTESGLVESGNSWDHYNLDIQKASETQRGTLQLATQVLTDAGVDDTTAVTPKKLQAKKTSETSEGIIQIATQSETTSGTVGNKAVPPKHLKYAIQEQPDWEASPLRRGPVKLTEGALTFVGDKEFGSGVKFDTTTGLYINDNDKLNAGNYFKSGYAISPFEMNKTLQNFLPINATAVNSHKLDNLDSTQFIRRDIDQTVEGSLTLTQQTNTSAPLVSSSTAKFVSMLVTTEVTIGDATGHSVINLDAKTNKWVIDGQANSQYLDFTAGTTDVLKLKRDGDVNVAQTLSAGNRVDASKGFSVEGGIMVINPTANNIQIGSQSKATNIQTTDAGNLKVTDTSGSSVILTTKNAVTIVGNNFVNKAGDSMSGRLDISAAMSSVITEAKAIGPLTNETVGNWSAEITTEDIYKTLPGFMVPIYSDDGGGKVIIGYVDYDPADASKRGVRAPGVLSQIGTSKKEFTYQIWNPRPATAYTDAKSSLWIRTYDPVKGAFNEWGRVYTTEAPVTSAEIGAVSTAGSSFNNLTIRDWLQIGNVRITPNPDTQSVDFTWIP</sequence>
<keyword evidence="3" id="KW-1185">Reference proteome</keyword>
<evidence type="ECO:0000313" key="3">
    <source>
        <dbReference type="Proteomes" id="UP000032000"/>
    </source>
</evidence>